<accession>A0A1C7MGG0</accession>
<feature type="chain" id="PRO_5008810961" description="Carboxylic ester hydrolase" evidence="3">
    <location>
        <begin position="22"/>
        <end position="552"/>
    </location>
</feature>
<evidence type="ECO:0000313" key="5">
    <source>
        <dbReference type="EMBL" id="OBZ75697.1"/>
    </source>
</evidence>
<protein>
    <recommendedName>
        <fullName evidence="3">Carboxylic ester hydrolase</fullName>
        <ecNumber evidence="3">3.1.1.-</ecNumber>
    </recommendedName>
</protein>
<gene>
    <name evidence="5" type="primary">LIP1_3</name>
    <name evidence="5" type="ORF">A0H81_04632</name>
</gene>
<dbReference type="OrthoDB" id="408631at2759"/>
<dbReference type="STRING" id="5627.A0A1C7MGG0"/>
<feature type="signal peptide" evidence="3">
    <location>
        <begin position="1"/>
        <end position="21"/>
    </location>
</feature>
<reference evidence="5 6" key="1">
    <citation type="submission" date="2016-03" db="EMBL/GenBank/DDBJ databases">
        <title>Whole genome sequencing of Grifola frondosa 9006-11.</title>
        <authorList>
            <person name="Min B."/>
            <person name="Park H."/>
            <person name="Kim J.-G."/>
            <person name="Cho H."/>
            <person name="Oh Y.-L."/>
            <person name="Kong W.-S."/>
            <person name="Choi I.-G."/>
        </authorList>
    </citation>
    <scope>NUCLEOTIDE SEQUENCE [LARGE SCALE GENOMIC DNA]</scope>
    <source>
        <strain evidence="5 6">9006-11</strain>
    </source>
</reference>
<keyword evidence="6" id="KW-1185">Reference proteome</keyword>
<dbReference type="EC" id="3.1.1.-" evidence="3"/>
<dbReference type="Proteomes" id="UP000092993">
    <property type="component" value="Unassembled WGS sequence"/>
</dbReference>
<dbReference type="PANTHER" id="PTHR11559">
    <property type="entry name" value="CARBOXYLESTERASE"/>
    <property type="match status" value="1"/>
</dbReference>
<evidence type="ECO:0000256" key="2">
    <source>
        <dbReference type="ARBA" id="ARBA00022801"/>
    </source>
</evidence>
<keyword evidence="2 3" id="KW-0378">Hydrolase</keyword>
<comment type="similarity">
    <text evidence="1 3">Belongs to the type-B carboxylesterase/lipase family.</text>
</comment>
<dbReference type="OMA" id="GDMRDEG"/>
<evidence type="ECO:0000256" key="3">
    <source>
        <dbReference type="RuleBase" id="RU361235"/>
    </source>
</evidence>
<name>A0A1C7MGG0_GRIFR</name>
<dbReference type="InterPro" id="IPR002018">
    <property type="entry name" value="CarbesteraseB"/>
</dbReference>
<dbReference type="AlphaFoldDB" id="A0A1C7MGG0"/>
<evidence type="ECO:0000259" key="4">
    <source>
        <dbReference type="Pfam" id="PF00135"/>
    </source>
</evidence>
<proteinExistence type="inferred from homology"/>
<dbReference type="SUPFAM" id="SSF53474">
    <property type="entry name" value="alpha/beta-Hydrolases"/>
    <property type="match status" value="1"/>
</dbReference>
<dbReference type="GO" id="GO:0016787">
    <property type="term" value="F:hydrolase activity"/>
    <property type="evidence" value="ECO:0007669"/>
    <property type="project" value="UniProtKB-KW"/>
</dbReference>
<organism evidence="5 6">
    <name type="scientific">Grifola frondosa</name>
    <name type="common">Maitake</name>
    <name type="synonym">Polyporus frondosus</name>
    <dbReference type="NCBI Taxonomy" id="5627"/>
    <lineage>
        <taxon>Eukaryota</taxon>
        <taxon>Fungi</taxon>
        <taxon>Dikarya</taxon>
        <taxon>Basidiomycota</taxon>
        <taxon>Agaricomycotina</taxon>
        <taxon>Agaricomycetes</taxon>
        <taxon>Polyporales</taxon>
        <taxon>Grifolaceae</taxon>
        <taxon>Grifola</taxon>
    </lineage>
</organism>
<evidence type="ECO:0000313" key="6">
    <source>
        <dbReference type="Proteomes" id="UP000092993"/>
    </source>
</evidence>
<feature type="domain" description="Carboxylesterase type B" evidence="4">
    <location>
        <begin position="35"/>
        <end position="461"/>
    </location>
</feature>
<dbReference type="Pfam" id="PF00135">
    <property type="entry name" value="COesterase"/>
    <property type="match status" value="1"/>
</dbReference>
<dbReference type="InterPro" id="IPR019826">
    <property type="entry name" value="Carboxylesterase_B_AS"/>
</dbReference>
<comment type="caution">
    <text evidence="5">The sequence shown here is derived from an EMBL/GenBank/DDBJ whole genome shotgun (WGS) entry which is preliminary data.</text>
</comment>
<dbReference type="EMBL" id="LUGG01000004">
    <property type="protein sequence ID" value="OBZ75697.1"/>
    <property type="molecule type" value="Genomic_DNA"/>
</dbReference>
<dbReference type="Gene3D" id="3.40.50.1820">
    <property type="entry name" value="alpha/beta hydrolase"/>
    <property type="match status" value="1"/>
</dbReference>
<dbReference type="PROSITE" id="PS00122">
    <property type="entry name" value="CARBOXYLESTERASE_B_1"/>
    <property type="match status" value="1"/>
</dbReference>
<dbReference type="InterPro" id="IPR029058">
    <property type="entry name" value="AB_hydrolase_fold"/>
</dbReference>
<evidence type="ECO:0000256" key="1">
    <source>
        <dbReference type="ARBA" id="ARBA00005964"/>
    </source>
</evidence>
<dbReference type="InterPro" id="IPR050309">
    <property type="entry name" value="Type-B_Carboxylest/Lipase"/>
</dbReference>
<sequence>MRSLVHVPLFLLSGILTQCGALHLPSGRSTNLAVVSLDDGTFVGVTEGHTTKFLGIPYAKAPIGDLRFNLPVAVDPYAGTYDATSFGPACPQQIDVPEIAPWVNDREIEELLNITYDTVSIESEDCLSVNVLVPTEITSGASLPVVAWILGGGFETGSTLTFDGGVVVQRSIELDEPVIYVSMNYRVTAFGFLASQEVKDAGVGNLGLRDQRLALRWIQKYIGAFGGDPTKVTIWGESAGAISVALQMITNGGDTEGLFRGAFMQSGGPIPVGDITNGQADYDALVSQTGCTNATDTLQCLRHAPYDVLKLAMDRSPGLFSYQSLKLAWLPRVDGVFLTDLPQNLTLQGKIANIPYVTGNCDDEGTLFSLSTFNITNEADLREYFISNYVNGAEESDVDEIFTLYPADPTQGSPFGTGTHYNITAEYKRLAALNGDLIFQAPRRILLNSTAERQPAWSFQKSCSCTFAAFQAHGTDLIGIYIKPGDLADYLINFVNKLDPNGNTPLFTWPQYDTKTRQLLTLTSGGGLGITVDTYRAAGITALANLSLQFPL</sequence>
<keyword evidence="3" id="KW-0732">Signal</keyword>